<comment type="caution">
    <text evidence="2">The sequence shown here is derived from an EMBL/GenBank/DDBJ whole genome shotgun (WGS) entry which is preliminary data.</text>
</comment>
<evidence type="ECO:0000313" key="3">
    <source>
        <dbReference type="Proteomes" id="UP000004344"/>
    </source>
</evidence>
<dbReference type="Proteomes" id="UP000004344">
    <property type="component" value="Unassembled WGS sequence"/>
</dbReference>
<keyword evidence="3" id="KW-1185">Reference proteome</keyword>
<keyword evidence="1" id="KW-1133">Transmembrane helix</keyword>
<feature type="transmembrane region" description="Helical" evidence="1">
    <location>
        <begin position="15"/>
        <end position="33"/>
    </location>
</feature>
<proteinExistence type="predicted"/>
<accession>G6FRR0</accession>
<protein>
    <submittedName>
        <fullName evidence="2">Uncharacterized protein</fullName>
    </submittedName>
</protein>
<keyword evidence="1" id="KW-0812">Transmembrane</keyword>
<sequence length="357" mass="40765">MNKFRLWKWLPHPNAWLNALILSVLMIGFVTMLRRDHDLWLNFAKWSEKPESATLLAIFVLILPIPAIAFAHHFFFSRFIPAVPGEKINVIQGFFPGLISWRESLYGWLVLVLSTLTAILICTPLLPLFQLNYSQVIAESGQHYSKLKAVFAVIWLISAAAFYQIEYLFKCRLVFGNNVSFEAESVNTPRSADTLPINNPQPEADVTEIPRTEEVTKKKSGLFSFKNKSRKISRQIFTFVLIPLVALWVYSFAKLPEFRQSISANVSAQNSSTLTANEVQPKDNYLKAINQARRTAKLAKLAQSEDEWKIVVENWDEAIALLKTVPYTSSNYGMAQQKIIQYQIHREFAQQYATGSN</sequence>
<name>G6FRR0_9CYAN</name>
<organism evidence="2 3">
    <name type="scientific">Fischerella thermalis JSC-11</name>
    <dbReference type="NCBI Taxonomy" id="741277"/>
    <lineage>
        <taxon>Bacteria</taxon>
        <taxon>Bacillati</taxon>
        <taxon>Cyanobacteriota</taxon>
        <taxon>Cyanophyceae</taxon>
        <taxon>Nostocales</taxon>
        <taxon>Hapalosiphonaceae</taxon>
        <taxon>Fischerella</taxon>
    </lineage>
</organism>
<feature type="transmembrane region" description="Helical" evidence="1">
    <location>
        <begin position="232"/>
        <end position="253"/>
    </location>
</feature>
<feature type="transmembrane region" description="Helical" evidence="1">
    <location>
        <begin position="147"/>
        <end position="165"/>
    </location>
</feature>
<feature type="transmembrane region" description="Helical" evidence="1">
    <location>
        <begin position="54"/>
        <end position="75"/>
    </location>
</feature>
<evidence type="ECO:0000256" key="1">
    <source>
        <dbReference type="SAM" id="Phobius"/>
    </source>
</evidence>
<evidence type="ECO:0000313" key="2">
    <source>
        <dbReference type="EMBL" id="EHC16134.1"/>
    </source>
</evidence>
<feature type="transmembrane region" description="Helical" evidence="1">
    <location>
        <begin position="105"/>
        <end position="126"/>
    </location>
</feature>
<reference evidence="2 3" key="1">
    <citation type="submission" date="2011-09" db="EMBL/GenBank/DDBJ databases">
        <title>The draft genome of Fischerella sp. JSC-11.</title>
        <authorList>
            <consortium name="US DOE Joint Genome Institute (JGI-PGF)"/>
            <person name="Lucas S."/>
            <person name="Han J."/>
            <person name="Lapidus A."/>
            <person name="Cheng J.-F."/>
            <person name="Goodwin L."/>
            <person name="Pitluck S."/>
            <person name="Peters L."/>
            <person name="Land M.L."/>
            <person name="Hauser L."/>
            <person name="Sarkisova S."/>
            <person name="Bryant D.A."/>
            <person name="Brown I."/>
            <person name="Woyke T.J."/>
        </authorList>
    </citation>
    <scope>NUCLEOTIDE SEQUENCE [LARGE SCALE GENOMIC DNA]</scope>
    <source>
        <strain evidence="2 3">JSC-11</strain>
    </source>
</reference>
<dbReference type="AlphaFoldDB" id="G6FRR0"/>
<gene>
    <name evidence="2" type="ORF">FJSC11DRAFT_1557</name>
</gene>
<dbReference type="EMBL" id="AGIZ01000004">
    <property type="protein sequence ID" value="EHC16134.1"/>
    <property type="molecule type" value="Genomic_DNA"/>
</dbReference>
<keyword evidence="1" id="KW-0472">Membrane</keyword>